<dbReference type="EMBL" id="CM026424">
    <property type="protein sequence ID" value="KAG0581128.1"/>
    <property type="molecule type" value="Genomic_DNA"/>
</dbReference>
<sequence length="481" mass="54637">MMEVESVLPEDDDEDWMRATPASQEVEEDEGAKKRQKKVLTLDDLLKAERKETVRQLKGKKSKKQLAKLNAKSHLYSSSDEESEKDARKKAMIMTLERQVPVAEEVEPEYGAPVFAARLEFPSLTRGGAPSLQRALQASKEAGRETTLEELARSGFLRAWAFGANRCDESTLRWAYHQMAYAIDDSLERSACKFLCDLVSRIDMDTRAPFQMDWLPTLVDVKQTLVVYGYKEGSKDGKILDFSSGNIERRPPKNLRSVLEFIATCFNTRDMQPYYSVVDVEALLVIMLHLTLERGLLEILDKVQDCILALIRYFSPEDWGEVCLHAAASISGLTKRPHNGIFILGVLSGLGNRSMDLQKRLALHELAKLVPQKKSISTAREVAASFEKINLKAKEIDFVKIYYQLVIADIFLWCNEGLSDEIARLKWLKFLGSCSRKISIGDDRAFATKLRNTACFFIVKYEHDGHDREDSPANFVEEDFE</sequence>
<feature type="domain" description="Coiled-coil SMC6 And NSE5 INteracting (CANIN)" evidence="2">
    <location>
        <begin position="150"/>
        <end position="374"/>
    </location>
</feature>
<protein>
    <recommendedName>
        <fullName evidence="2">Coiled-coil SMC6 And NSE5 INteracting (CANIN) domain-containing protein</fullName>
    </recommendedName>
</protein>
<evidence type="ECO:0000313" key="3">
    <source>
        <dbReference type="EMBL" id="KAG0581128.1"/>
    </source>
</evidence>
<dbReference type="OrthoDB" id="674980at2759"/>
<evidence type="ECO:0000259" key="2">
    <source>
        <dbReference type="Pfam" id="PF14816"/>
    </source>
</evidence>
<dbReference type="PANTHER" id="PTHR37212:SF2">
    <property type="entry name" value="ACTIN PROTEIN 2_3 COMPLEX SUBUNIT-LIKE PROTEIN"/>
    <property type="match status" value="1"/>
</dbReference>
<evidence type="ECO:0000256" key="1">
    <source>
        <dbReference type="SAM" id="MobiDB-lite"/>
    </source>
</evidence>
<keyword evidence="4" id="KW-1185">Reference proteome</keyword>
<dbReference type="Proteomes" id="UP000822688">
    <property type="component" value="Chromosome 4"/>
</dbReference>
<accession>A0A8T0IF43</accession>
<feature type="region of interest" description="Disordered" evidence="1">
    <location>
        <begin position="1"/>
        <end position="37"/>
    </location>
</feature>
<evidence type="ECO:0000313" key="4">
    <source>
        <dbReference type="Proteomes" id="UP000822688"/>
    </source>
</evidence>
<dbReference type="AlphaFoldDB" id="A0A8T0IF43"/>
<feature type="region of interest" description="Disordered" evidence="1">
    <location>
        <begin position="54"/>
        <end position="84"/>
    </location>
</feature>
<organism evidence="3 4">
    <name type="scientific">Ceratodon purpureus</name>
    <name type="common">Fire moss</name>
    <name type="synonym">Dicranum purpureum</name>
    <dbReference type="NCBI Taxonomy" id="3225"/>
    <lineage>
        <taxon>Eukaryota</taxon>
        <taxon>Viridiplantae</taxon>
        <taxon>Streptophyta</taxon>
        <taxon>Embryophyta</taxon>
        <taxon>Bryophyta</taxon>
        <taxon>Bryophytina</taxon>
        <taxon>Bryopsida</taxon>
        <taxon>Dicranidae</taxon>
        <taxon>Pseudoditrichales</taxon>
        <taxon>Ditrichaceae</taxon>
        <taxon>Ceratodon</taxon>
    </lineage>
</organism>
<gene>
    <name evidence="3" type="ORF">KC19_4G226900</name>
</gene>
<reference evidence="3" key="1">
    <citation type="submission" date="2020-06" db="EMBL/GenBank/DDBJ databases">
        <title>WGS assembly of Ceratodon purpureus strain R40.</title>
        <authorList>
            <person name="Carey S.B."/>
            <person name="Jenkins J."/>
            <person name="Shu S."/>
            <person name="Lovell J.T."/>
            <person name="Sreedasyam A."/>
            <person name="Maumus F."/>
            <person name="Tiley G.P."/>
            <person name="Fernandez-Pozo N."/>
            <person name="Barry K."/>
            <person name="Chen C."/>
            <person name="Wang M."/>
            <person name="Lipzen A."/>
            <person name="Daum C."/>
            <person name="Saski C.A."/>
            <person name="Payton A.C."/>
            <person name="Mcbreen J.C."/>
            <person name="Conrad R.E."/>
            <person name="Kollar L.M."/>
            <person name="Olsson S."/>
            <person name="Huttunen S."/>
            <person name="Landis J.B."/>
            <person name="Wickett N.J."/>
            <person name="Johnson M.G."/>
            <person name="Rensing S.A."/>
            <person name="Grimwood J."/>
            <person name="Schmutz J."/>
            <person name="Mcdaniel S.F."/>
        </authorList>
    </citation>
    <scope>NUCLEOTIDE SEQUENCE</scope>
    <source>
        <strain evidence="3">R40</strain>
    </source>
</reference>
<dbReference type="Pfam" id="PF14816">
    <property type="entry name" value="CANIN"/>
    <property type="match status" value="1"/>
</dbReference>
<proteinExistence type="predicted"/>
<feature type="compositionally biased region" description="Basic residues" evidence="1">
    <location>
        <begin position="57"/>
        <end position="66"/>
    </location>
</feature>
<dbReference type="PANTHER" id="PTHR37212">
    <property type="entry name" value="ACTIN PROTEIN 2/3 COMPLEX SUBUNIT-LIKE PROTEIN"/>
    <property type="match status" value="1"/>
</dbReference>
<name>A0A8T0IF43_CERPU</name>
<dbReference type="InterPro" id="IPR044276">
    <property type="entry name" value="CANIN_dom"/>
</dbReference>
<comment type="caution">
    <text evidence="3">The sequence shown here is derived from an EMBL/GenBank/DDBJ whole genome shotgun (WGS) entry which is preliminary data.</text>
</comment>